<feature type="compositionally biased region" description="Basic and acidic residues" evidence="1">
    <location>
        <begin position="9"/>
        <end position="53"/>
    </location>
</feature>
<name>A0ABT5SXC8_9PSEU</name>
<protein>
    <submittedName>
        <fullName evidence="2">Uncharacterized protein</fullName>
    </submittedName>
</protein>
<organism evidence="2 3">
    <name type="scientific">Actinomycetospora lemnae</name>
    <dbReference type="NCBI Taxonomy" id="3019891"/>
    <lineage>
        <taxon>Bacteria</taxon>
        <taxon>Bacillati</taxon>
        <taxon>Actinomycetota</taxon>
        <taxon>Actinomycetes</taxon>
        <taxon>Pseudonocardiales</taxon>
        <taxon>Pseudonocardiaceae</taxon>
        <taxon>Actinomycetospora</taxon>
    </lineage>
</organism>
<feature type="region of interest" description="Disordered" evidence="1">
    <location>
        <begin position="1"/>
        <end position="61"/>
    </location>
</feature>
<evidence type="ECO:0000313" key="3">
    <source>
        <dbReference type="Proteomes" id="UP001300763"/>
    </source>
</evidence>
<comment type="caution">
    <text evidence="2">The sequence shown here is derived from an EMBL/GenBank/DDBJ whole genome shotgun (WGS) entry which is preliminary data.</text>
</comment>
<gene>
    <name evidence="2" type="ORF">PGB27_19395</name>
</gene>
<dbReference type="RefSeq" id="WP_274202029.1">
    <property type="nucleotide sequence ID" value="NZ_JAQZAO010000008.1"/>
</dbReference>
<proteinExistence type="predicted"/>
<accession>A0ABT5SXC8</accession>
<reference evidence="2 3" key="1">
    <citation type="submission" date="2023-02" db="EMBL/GenBank/DDBJ databases">
        <title>Genome sequencing required for Actinomycetospora new species description.</title>
        <authorList>
            <person name="Saimee Y."/>
            <person name="Duangmal K."/>
        </authorList>
    </citation>
    <scope>NUCLEOTIDE SEQUENCE [LARGE SCALE GENOMIC DNA]</scope>
    <source>
        <strain evidence="2 3">DW7H6</strain>
    </source>
</reference>
<evidence type="ECO:0000256" key="1">
    <source>
        <dbReference type="SAM" id="MobiDB-lite"/>
    </source>
</evidence>
<dbReference type="Proteomes" id="UP001300763">
    <property type="component" value="Unassembled WGS sequence"/>
</dbReference>
<dbReference type="EMBL" id="JAQZAO010000008">
    <property type="protein sequence ID" value="MDD7967510.1"/>
    <property type="molecule type" value="Genomic_DNA"/>
</dbReference>
<evidence type="ECO:0000313" key="2">
    <source>
        <dbReference type="EMBL" id="MDD7967510.1"/>
    </source>
</evidence>
<sequence>MRSWAVVERQADDPGRVDEARDVFGEHEARHDRPRAVPRRRVPEMRMPREQWPRRARRRSA</sequence>
<keyword evidence="3" id="KW-1185">Reference proteome</keyword>